<dbReference type="EMBL" id="NAEP01000035">
    <property type="protein sequence ID" value="PDQ35368.1"/>
    <property type="molecule type" value="Genomic_DNA"/>
</dbReference>
<reference evidence="2" key="1">
    <citation type="submission" date="2017-03" db="EMBL/GenBank/DDBJ databases">
        <authorList>
            <person name="Lund M.B."/>
        </authorList>
    </citation>
    <scope>NUCLEOTIDE SEQUENCE [LARGE SCALE GENOMIC DNA]</scope>
</reference>
<dbReference type="Proteomes" id="UP000219994">
    <property type="component" value="Unassembled WGS sequence"/>
</dbReference>
<name>A0A2A6FRS1_9MICO</name>
<organism evidence="1 2">
    <name type="scientific">Candidatus Lumbricidiphila eiseniae</name>
    <dbReference type="NCBI Taxonomy" id="1969409"/>
    <lineage>
        <taxon>Bacteria</taxon>
        <taxon>Bacillati</taxon>
        <taxon>Actinomycetota</taxon>
        <taxon>Actinomycetes</taxon>
        <taxon>Micrococcales</taxon>
        <taxon>Microbacteriaceae</taxon>
        <taxon>Candidatus Lumbricidiphila</taxon>
    </lineage>
</organism>
<accession>A0A2A6FRS1</accession>
<evidence type="ECO:0000313" key="1">
    <source>
        <dbReference type="EMBL" id="PDQ35368.1"/>
    </source>
</evidence>
<sequence>MGALAQLAAEYETIAQEAQQDRWVTLLERGGLTAVQTDELVTTDAFGILTTELRRLKAAGHHIDDLLPRIIRAGDLASIDDLGSLLRYQVQKITTIYPPSPRRATGTRGR</sequence>
<evidence type="ECO:0000313" key="2">
    <source>
        <dbReference type="Proteomes" id="UP000219994"/>
    </source>
</evidence>
<dbReference type="AlphaFoldDB" id="A0A2A6FRS1"/>
<protein>
    <submittedName>
        <fullName evidence="1">Uncharacterized protein</fullName>
    </submittedName>
</protein>
<gene>
    <name evidence="1" type="ORF">B5766_06445</name>
</gene>
<comment type="caution">
    <text evidence="1">The sequence shown here is derived from an EMBL/GenBank/DDBJ whole genome shotgun (WGS) entry which is preliminary data.</text>
</comment>
<proteinExistence type="predicted"/>